<feature type="region of interest" description="Disordered" evidence="1">
    <location>
        <begin position="1"/>
        <end position="142"/>
    </location>
</feature>
<dbReference type="GO" id="GO:0052592">
    <property type="term" value="F:oxidoreductase activity, acting on CH or CH2 groups, with an iron-sulfur protein as acceptor"/>
    <property type="evidence" value="ECO:0007669"/>
    <property type="project" value="TreeGrafter"/>
</dbReference>
<gene>
    <name evidence="3" type="ORF">HSB1_30860</name>
</gene>
<protein>
    <submittedName>
        <fullName evidence="3">Coenzyme F420 hydrogenase</fullName>
    </submittedName>
</protein>
<dbReference type="InterPro" id="IPR045220">
    <property type="entry name" value="FRHB/FDHB/HCAR-like"/>
</dbReference>
<dbReference type="PROSITE" id="PS51379">
    <property type="entry name" value="4FE4S_FER_2"/>
    <property type="match status" value="2"/>
</dbReference>
<evidence type="ECO:0000256" key="1">
    <source>
        <dbReference type="SAM" id="MobiDB-lite"/>
    </source>
</evidence>
<dbReference type="AlphaFoldDB" id="J2ZZY1"/>
<dbReference type="PANTHER" id="PTHR31332:SF0">
    <property type="entry name" value="7-HYDROXYMETHYL CHLOROPHYLL A REDUCTASE, CHLOROPLASTIC"/>
    <property type="match status" value="1"/>
</dbReference>
<dbReference type="PANTHER" id="PTHR31332">
    <property type="entry name" value="7-HYDROXYMETHYL CHLOROPHYLL A REDUCTASE, CHLOROPLASTIC"/>
    <property type="match status" value="1"/>
</dbReference>
<organism evidence="3 4">
    <name type="scientific">Halogranum salarium B-1</name>
    <dbReference type="NCBI Taxonomy" id="1210908"/>
    <lineage>
        <taxon>Archaea</taxon>
        <taxon>Methanobacteriati</taxon>
        <taxon>Methanobacteriota</taxon>
        <taxon>Stenosarchaea group</taxon>
        <taxon>Halobacteria</taxon>
        <taxon>Halobacteriales</taxon>
        <taxon>Haloferacaceae</taxon>
    </lineage>
</organism>
<name>J2ZZY1_9EURY</name>
<feature type="domain" description="4Fe-4S ferredoxin-type" evidence="2">
    <location>
        <begin position="196"/>
        <end position="224"/>
    </location>
</feature>
<dbReference type="SUPFAM" id="SSF54862">
    <property type="entry name" value="4Fe-4S ferredoxins"/>
    <property type="match status" value="1"/>
</dbReference>
<dbReference type="EMBL" id="ALJD01000008">
    <property type="protein sequence ID" value="EJN58608.1"/>
    <property type="molecule type" value="Genomic_DNA"/>
</dbReference>
<dbReference type="PATRIC" id="fig|1210908.3.peg.2954"/>
<feature type="compositionally biased region" description="Basic and acidic residues" evidence="1">
    <location>
        <begin position="58"/>
        <end position="68"/>
    </location>
</feature>
<dbReference type="eggNOG" id="arCOG02650">
    <property type="taxonomic scope" value="Archaea"/>
</dbReference>
<dbReference type="InterPro" id="IPR017900">
    <property type="entry name" value="4Fe4S_Fe_S_CS"/>
</dbReference>
<dbReference type="Pfam" id="PF04422">
    <property type="entry name" value="FrhB_FdhB_N"/>
    <property type="match status" value="1"/>
</dbReference>
<comment type="caution">
    <text evidence="3">The sequence shown here is derived from an EMBL/GenBank/DDBJ whole genome shotgun (WGS) entry which is preliminary data.</text>
</comment>
<dbReference type="InterPro" id="IPR007516">
    <property type="entry name" value="Co_F420_Hydgase/DH_bsu_N"/>
</dbReference>
<evidence type="ECO:0000313" key="4">
    <source>
        <dbReference type="Proteomes" id="UP000007813"/>
    </source>
</evidence>
<sequence>MSRPMTDGDQSASDEAPLNAPADAAPELVESPREGSLPHVPTADDDGDHATVPAVDHVPPRPPDDHGGKPIRFRRRPPADGDDPSDVATDGGAHPVNVDADGSLGDVEFTAPATTRRDVDVGDARDPADRVGVPDGVDLDTPEHSIRQEMNDIETPDEKTWFMELDAAVIDTDRCIQCGTCVAACPSDSIGIGDDGLPELVKMCTGCSLCWDFCPRGGLRYERQWKITGGEDNVTGAGDPITEFSAKVDDDWTESAQDGGVVTSVLSHLLNAGEIDGALIATESADEPWKAESFLATTHEELVANAGSIYNQTMALGNLNPRQWEDKLDVPWEEASLALVGTPCEIEGIRALQDFEWEYGSQEAGVRAIDYTIALMCTKNFNYHRLIGEQLAEKRDLPPEDIGKLDVLHGKMMAYDHDGELILEEDVENFHDAALKGCSECADFSGYCADLAVGSVGSSDEYSSVLVRTEQGMKAWKLTEPDLDYHDLEDRSAIGGLQSWDKKQAFESLERPFDPDAPRFIEYTEHAERYGTPTNPHDSAH</sequence>
<dbReference type="InterPro" id="IPR007525">
    <property type="entry name" value="FrhB_FdhB_C"/>
</dbReference>
<evidence type="ECO:0000313" key="3">
    <source>
        <dbReference type="EMBL" id="EJN58608.1"/>
    </source>
</evidence>
<dbReference type="PROSITE" id="PS00198">
    <property type="entry name" value="4FE4S_FER_1"/>
    <property type="match status" value="2"/>
</dbReference>
<feature type="compositionally biased region" description="Basic and acidic residues" evidence="1">
    <location>
        <begin position="115"/>
        <end position="129"/>
    </location>
</feature>
<feature type="domain" description="4Fe-4S ferredoxin-type" evidence="2">
    <location>
        <begin position="166"/>
        <end position="195"/>
    </location>
</feature>
<dbReference type="Pfam" id="PF14697">
    <property type="entry name" value="Fer4_21"/>
    <property type="match status" value="1"/>
</dbReference>
<accession>J2ZZY1</accession>
<evidence type="ECO:0000259" key="2">
    <source>
        <dbReference type="PROSITE" id="PS51379"/>
    </source>
</evidence>
<dbReference type="InterPro" id="IPR017896">
    <property type="entry name" value="4Fe4S_Fe-S-bd"/>
</dbReference>
<proteinExistence type="predicted"/>
<reference evidence="3 4" key="1">
    <citation type="journal article" date="2012" name="J. Bacteriol.">
        <title>Draft Genome Sequence of the Extremely Halophilic Archaeon Halogranum salarium B-1T.</title>
        <authorList>
            <person name="Kim K.K."/>
            <person name="Lee K.C."/>
            <person name="Lee J.S."/>
        </authorList>
    </citation>
    <scope>NUCLEOTIDE SEQUENCE [LARGE SCALE GENOMIC DNA]</scope>
    <source>
        <strain evidence="3 4">B-1</strain>
    </source>
</reference>
<dbReference type="Gene3D" id="3.30.70.20">
    <property type="match status" value="1"/>
</dbReference>
<dbReference type="Proteomes" id="UP000007813">
    <property type="component" value="Unassembled WGS sequence"/>
</dbReference>
<dbReference type="Pfam" id="PF04432">
    <property type="entry name" value="FrhB_FdhB_C"/>
    <property type="match status" value="1"/>
</dbReference>